<dbReference type="PANTHER" id="PTHR45835:SF99">
    <property type="entry name" value="CHROMO DOMAIN-CONTAINING PROTEIN-RELATED"/>
    <property type="match status" value="1"/>
</dbReference>
<keyword evidence="2" id="KW-1185">Reference proteome</keyword>
<evidence type="ECO:0000313" key="1">
    <source>
        <dbReference type="EMBL" id="KAA3470840.1"/>
    </source>
</evidence>
<accession>A0A5B6VNV1</accession>
<dbReference type="Proteomes" id="UP000325315">
    <property type="component" value="Unassembled WGS sequence"/>
</dbReference>
<protein>
    <submittedName>
        <fullName evidence="1">Integrase</fullName>
    </submittedName>
</protein>
<dbReference type="GO" id="GO:0003676">
    <property type="term" value="F:nucleic acid binding"/>
    <property type="evidence" value="ECO:0007669"/>
    <property type="project" value="InterPro"/>
</dbReference>
<sequence length="182" mass="21209">MQRESTSDSNYQTGSDDCLMFQDRICVPKNPEHIQKILHEAHSRCISVHPGSTKMYNDLKQLCLVCQQVKVEHKAPSGLLQPVMIPEWKWDRVTIDFVTGLLVSSKKKDVVWLYIFEIVRLYGVPVSIILNRDPMFTLRFWKKLQEALGTTTFRPQTDGQFERVIQVLEYMLRCCVLEFKGN</sequence>
<dbReference type="OrthoDB" id="111931at2759"/>
<name>A0A5B6VNV1_9ROSI</name>
<reference evidence="2" key="1">
    <citation type="journal article" date="2019" name="Plant Biotechnol. J.">
        <title>Genome sequencing of the Australian wild diploid species Gossypium australe highlights disease resistance and delayed gland morphogenesis.</title>
        <authorList>
            <person name="Cai Y."/>
            <person name="Cai X."/>
            <person name="Wang Q."/>
            <person name="Wang P."/>
            <person name="Zhang Y."/>
            <person name="Cai C."/>
            <person name="Xu Y."/>
            <person name="Wang K."/>
            <person name="Zhou Z."/>
            <person name="Wang C."/>
            <person name="Geng S."/>
            <person name="Li B."/>
            <person name="Dong Q."/>
            <person name="Hou Y."/>
            <person name="Wang H."/>
            <person name="Ai P."/>
            <person name="Liu Z."/>
            <person name="Yi F."/>
            <person name="Sun M."/>
            <person name="An G."/>
            <person name="Cheng J."/>
            <person name="Zhang Y."/>
            <person name="Shi Q."/>
            <person name="Xie Y."/>
            <person name="Shi X."/>
            <person name="Chang Y."/>
            <person name="Huang F."/>
            <person name="Chen Y."/>
            <person name="Hong S."/>
            <person name="Mi L."/>
            <person name="Sun Q."/>
            <person name="Zhang L."/>
            <person name="Zhou B."/>
            <person name="Peng R."/>
            <person name="Zhang X."/>
            <person name="Liu F."/>
        </authorList>
    </citation>
    <scope>NUCLEOTIDE SEQUENCE [LARGE SCALE GENOMIC DNA]</scope>
    <source>
        <strain evidence="2">cv. PA1801</strain>
    </source>
</reference>
<dbReference type="InterPro" id="IPR012337">
    <property type="entry name" value="RNaseH-like_sf"/>
</dbReference>
<gene>
    <name evidence="1" type="ORF">EPI10_016518</name>
</gene>
<dbReference type="Gene3D" id="3.30.420.10">
    <property type="entry name" value="Ribonuclease H-like superfamily/Ribonuclease H"/>
    <property type="match status" value="1"/>
</dbReference>
<organism evidence="1 2">
    <name type="scientific">Gossypium australe</name>
    <dbReference type="NCBI Taxonomy" id="47621"/>
    <lineage>
        <taxon>Eukaryota</taxon>
        <taxon>Viridiplantae</taxon>
        <taxon>Streptophyta</taxon>
        <taxon>Embryophyta</taxon>
        <taxon>Tracheophyta</taxon>
        <taxon>Spermatophyta</taxon>
        <taxon>Magnoliopsida</taxon>
        <taxon>eudicotyledons</taxon>
        <taxon>Gunneridae</taxon>
        <taxon>Pentapetalae</taxon>
        <taxon>rosids</taxon>
        <taxon>malvids</taxon>
        <taxon>Malvales</taxon>
        <taxon>Malvaceae</taxon>
        <taxon>Malvoideae</taxon>
        <taxon>Gossypium</taxon>
    </lineage>
</organism>
<dbReference type="SUPFAM" id="SSF53098">
    <property type="entry name" value="Ribonuclease H-like"/>
    <property type="match status" value="1"/>
</dbReference>
<proteinExistence type="predicted"/>
<dbReference type="AlphaFoldDB" id="A0A5B6VNV1"/>
<dbReference type="PANTHER" id="PTHR45835">
    <property type="entry name" value="YALI0A06105P"/>
    <property type="match status" value="1"/>
</dbReference>
<comment type="caution">
    <text evidence="1">The sequence shown here is derived from an EMBL/GenBank/DDBJ whole genome shotgun (WGS) entry which is preliminary data.</text>
</comment>
<dbReference type="InterPro" id="IPR036397">
    <property type="entry name" value="RNaseH_sf"/>
</dbReference>
<dbReference type="Gene3D" id="1.10.340.70">
    <property type="match status" value="1"/>
</dbReference>
<evidence type="ECO:0000313" key="2">
    <source>
        <dbReference type="Proteomes" id="UP000325315"/>
    </source>
</evidence>
<dbReference type="EMBL" id="SMMG02000006">
    <property type="protein sequence ID" value="KAA3470840.1"/>
    <property type="molecule type" value="Genomic_DNA"/>
</dbReference>